<keyword evidence="3" id="KW-1185">Reference proteome</keyword>
<feature type="region of interest" description="Disordered" evidence="1">
    <location>
        <begin position="445"/>
        <end position="495"/>
    </location>
</feature>
<accession>A0A9Q9AQ75</accession>
<feature type="compositionally biased region" description="Low complexity" evidence="1">
    <location>
        <begin position="445"/>
        <end position="457"/>
    </location>
</feature>
<organism evidence="2 3">
    <name type="scientific">Septoria linicola</name>
    <dbReference type="NCBI Taxonomy" id="215465"/>
    <lineage>
        <taxon>Eukaryota</taxon>
        <taxon>Fungi</taxon>
        <taxon>Dikarya</taxon>
        <taxon>Ascomycota</taxon>
        <taxon>Pezizomycotina</taxon>
        <taxon>Dothideomycetes</taxon>
        <taxon>Dothideomycetidae</taxon>
        <taxon>Mycosphaerellales</taxon>
        <taxon>Mycosphaerellaceae</taxon>
        <taxon>Septoria</taxon>
    </lineage>
</organism>
<feature type="compositionally biased region" description="Pro residues" evidence="1">
    <location>
        <begin position="245"/>
        <end position="281"/>
    </location>
</feature>
<evidence type="ECO:0000313" key="2">
    <source>
        <dbReference type="EMBL" id="USW53434.1"/>
    </source>
</evidence>
<feature type="region of interest" description="Disordered" evidence="1">
    <location>
        <begin position="244"/>
        <end position="385"/>
    </location>
</feature>
<feature type="region of interest" description="Disordered" evidence="1">
    <location>
        <begin position="405"/>
        <end position="427"/>
    </location>
</feature>
<feature type="compositionally biased region" description="Basic and acidic residues" evidence="1">
    <location>
        <begin position="483"/>
        <end position="495"/>
    </location>
</feature>
<protein>
    <submittedName>
        <fullName evidence="2">Uncharacterized protein</fullName>
    </submittedName>
</protein>
<evidence type="ECO:0000313" key="3">
    <source>
        <dbReference type="Proteomes" id="UP001056384"/>
    </source>
</evidence>
<name>A0A9Q9AQ75_9PEZI</name>
<feature type="compositionally biased region" description="Basic and acidic residues" evidence="1">
    <location>
        <begin position="333"/>
        <end position="374"/>
    </location>
</feature>
<proteinExistence type="predicted"/>
<dbReference type="AlphaFoldDB" id="A0A9Q9AQ75"/>
<dbReference type="Proteomes" id="UP001056384">
    <property type="component" value="Chromosome 5"/>
</dbReference>
<sequence length="630" mass="71317">MPQDFDFQEPPLFNINGHDSDYDTQFVKASKKNGNLKSDKHYARVETAYEGCTLQKAVSRIGEDAGWSCVGQQLLPVSDSELSAQSRKLHKKYGDPTTQLSLLSPDQRGVVLRYVEKRQRQENEKNAEWILAGVERIRKPVRVPGAWTRSRERTDHITVIVKRQDRNAIRGGTRSLGHSGHFAADDIIDLEEPLAKNKAEKNKSKKAKIEYDNFDDFAPPYIGPPIGGPHDPFAGLGRDPSIMQVPPPPPPQPMGQQFPPHPMPPPPPGGIPIEQFPPPQHHVPAHPFEPHPQFGPSSLYANDSHYPMPTQVDPMFQARRQTPIDGQRRSRSYSREGRRESRDRRRMLEEEERRRHEEALRLEQEENREEDRRQQQVNQQRTERKIDELMREQQDRMQELTGKFAELGHNRRRSGHSRYSTSSDGSLYRDNLEKADMWSLPSGGSFTPPSTPGQGSPILPNGTLGRTHSKHNRDVARGSGYPIERRNSSNGYRRRDGQTVMEPYVNNTPHGLLQYRHVPGRNSFGGGGGGGFEADDYPRPPAPMPPTNPGRRHRAQVHQRAATYDVYPSMPALPEFSGQEFAEFNNRASRSRRRGTNAATGARRDEGMYAYAAAVDDGRAGRRADRGVYM</sequence>
<evidence type="ECO:0000256" key="1">
    <source>
        <dbReference type="SAM" id="MobiDB-lite"/>
    </source>
</evidence>
<gene>
    <name evidence="2" type="ORF">Slin15195_G067530</name>
</gene>
<reference evidence="2" key="1">
    <citation type="submission" date="2022-06" db="EMBL/GenBank/DDBJ databases">
        <title>Complete genome sequences of two strains of the flax pathogen Septoria linicola.</title>
        <authorList>
            <person name="Lapalu N."/>
            <person name="Simon A."/>
            <person name="Demenou B."/>
            <person name="Paumier D."/>
            <person name="Guillot M.-P."/>
            <person name="Gout L."/>
            <person name="Valade R."/>
        </authorList>
    </citation>
    <scope>NUCLEOTIDE SEQUENCE</scope>
    <source>
        <strain evidence="2">SE15195</strain>
    </source>
</reference>
<dbReference type="EMBL" id="CP099422">
    <property type="protein sequence ID" value="USW53434.1"/>
    <property type="molecule type" value="Genomic_DNA"/>
</dbReference>